<dbReference type="OrthoDB" id="7445518at2759"/>
<dbReference type="GO" id="GO:0034727">
    <property type="term" value="P:piecemeal microautophagy of the nucleus"/>
    <property type="evidence" value="ECO:0007669"/>
    <property type="project" value="TreeGrafter"/>
</dbReference>
<evidence type="ECO:0000256" key="8">
    <source>
        <dbReference type="SAM" id="MobiDB-lite"/>
    </source>
</evidence>
<dbReference type="Gene3D" id="1.20.1270.60">
    <property type="entry name" value="Arfaptin homology (AH) domain/BAR domain"/>
    <property type="match status" value="1"/>
</dbReference>
<dbReference type="GO" id="GO:0000407">
    <property type="term" value="C:phagophore assembly site"/>
    <property type="evidence" value="ECO:0007669"/>
    <property type="project" value="TreeGrafter"/>
</dbReference>
<dbReference type="SUPFAM" id="SSF64268">
    <property type="entry name" value="PX domain"/>
    <property type="match status" value="1"/>
</dbReference>
<evidence type="ECO:0000256" key="4">
    <source>
        <dbReference type="ARBA" id="ARBA00022448"/>
    </source>
</evidence>
<evidence type="ECO:0000256" key="2">
    <source>
        <dbReference type="ARBA" id="ARBA00004496"/>
    </source>
</evidence>
<comment type="caution">
    <text evidence="10">The sequence shown here is derived from an EMBL/GenBank/DDBJ whole genome shotgun (WGS) entry which is preliminary data.</text>
</comment>
<evidence type="ECO:0000256" key="6">
    <source>
        <dbReference type="ARBA" id="ARBA00023121"/>
    </source>
</evidence>
<dbReference type="InterPro" id="IPR036871">
    <property type="entry name" value="PX_dom_sf"/>
</dbReference>
<dbReference type="GO" id="GO:0061709">
    <property type="term" value="P:reticulophagy"/>
    <property type="evidence" value="ECO:0007669"/>
    <property type="project" value="TreeGrafter"/>
</dbReference>
<keyword evidence="6" id="KW-0446">Lipid-binding</keyword>
<name>A0A8S1AZ47_ARCPL</name>
<reference evidence="10 11" key="1">
    <citation type="submission" date="2020-04" db="EMBL/GenBank/DDBJ databases">
        <authorList>
            <person name="Wallbank WR R."/>
            <person name="Pardo Diaz C."/>
            <person name="Kozak K."/>
            <person name="Martin S."/>
            <person name="Jiggins C."/>
            <person name="Moest M."/>
            <person name="Warren A I."/>
            <person name="Byers J.R.P. K."/>
            <person name="Montejo-Kovacevich G."/>
            <person name="Yen C E."/>
        </authorList>
    </citation>
    <scope>NUCLEOTIDE SEQUENCE [LARGE SCALE GENOMIC DNA]</scope>
</reference>
<gene>
    <name evidence="10" type="ORF">APLA_LOCUS13392</name>
</gene>
<feature type="compositionally biased region" description="Polar residues" evidence="8">
    <location>
        <begin position="393"/>
        <end position="403"/>
    </location>
</feature>
<dbReference type="Pfam" id="PF00787">
    <property type="entry name" value="PX"/>
    <property type="match status" value="1"/>
</dbReference>
<evidence type="ECO:0000256" key="5">
    <source>
        <dbReference type="ARBA" id="ARBA00022490"/>
    </source>
</evidence>
<dbReference type="PANTHER" id="PTHR45949:SF2">
    <property type="entry name" value="SORTING NEXIN-4"/>
    <property type="match status" value="1"/>
</dbReference>
<dbReference type="GO" id="GO:0005769">
    <property type="term" value="C:early endosome"/>
    <property type="evidence" value="ECO:0007669"/>
    <property type="project" value="TreeGrafter"/>
</dbReference>
<dbReference type="Proteomes" id="UP000494256">
    <property type="component" value="Unassembled WGS sequence"/>
</dbReference>
<sequence>MASESSSAVLELNDADNEDTEATTVTDDTHEGVPLMMEHGYDIAVKVDAPMKQLSTLETYVTYRVRCVCARWPTPPHVRRRYNHFKLLHKRLSAAHPLLAAPPLPPLHSARQQLDRYSPAFVAVRTCALNAFLDRVAKHPILTHSEDFRIFVTTADEELDKVFKSENSALNLWGLSSALYSSGETKAANGPRVKDPEFTSASDYLQSLQHKLTALCSLTTKLHNSTISLGSEFMGMKRACDAWAASTRGRVALGPGGAALGAGAAARARSAPRAPLAPRAVLPLLAHYAAAHRDKIKQRDAIHAAYVSGTNATDDVHNRLEQASEALRSELADWIPKTQADIKSLLLDLAERQVNIHKQTLHGWEQSLKLATEANIEDIFKTVSKTAVQNLSPSRCRSEMSPTETERDLDEFSDYNDTEEFDGHDDFQRENIDKVVSNVNKNNEGVLKDVVYNLNDDSKSERDRDDLKSTNIAKETKFETNDDNSKFNSVASKSDLNNDNLNANIKDNHLEVSRSNNKTEEDVLSEILEEKLPSGSENKGRSDKIIDPLSDFAEVDLS</sequence>
<proteinExistence type="inferred from homology"/>
<dbReference type="GO" id="GO:0015031">
    <property type="term" value="P:protein transport"/>
    <property type="evidence" value="ECO:0007669"/>
    <property type="project" value="TreeGrafter"/>
</dbReference>
<dbReference type="SMART" id="SM00312">
    <property type="entry name" value="PX"/>
    <property type="match status" value="1"/>
</dbReference>
<dbReference type="EMBL" id="CADEBD010000350">
    <property type="protein sequence ID" value="CAB3250896.1"/>
    <property type="molecule type" value="Genomic_DNA"/>
</dbReference>
<dbReference type="GO" id="GO:0035091">
    <property type="term" value="F:phosphatidylinositol binding"/>
    <property type="evidence" value="ECO:0007669"/>
    <property type="project" value="InterPro"/>
</dbReference>
<evidence type="ECO:0000256" key="3">
    <source>
        <dbReference type="ARBA" id="ARBA00010883"/>
    </source>
</evidence>
<protein>
    <recommendedName>
        <fullName evidence="9">PX domain-containing protein</fullName>
    </recommendedName>
</protein>
<feature type="region of interest" description="Disordered" evidence="8">
    <location>
        <begin position="1"/>
        <end position="26"/>
    </location>
</feature>
<feature type="compositionally biased region" description="Acidic residues" evidence="8">
    <location>
        <begin position="407"/>
        <end position="423"/>
    </location>
</feature>
<dbReference type="GO" id="GO:0000422">
    <property type="term" value="P:autophagy of mitochondrion"/>
    <property type="evidence" value="ECO:0007669"/>
    <property type="project" value="TreeGrafter"/>
</dbReference>
<accession>A0A8S1AZ47</accession>
<dbReference type="PROSITE" id="PS50195">
    <property type="entry name" value="PX"/>
    <property type="match status" value="1"/>
</dbReference>
<dbReference type="GO" id="GO:0032456">
    <property type="term" value="P:endocytic recycling"/>
    <property type="evidence" value="ECO:0007669"/>
    <property type="project" value="TreeGrafter"/>
</dbReference>
<comment type="subcellular location">
    <subcellularLocation>
        <location evidence="2">Cytoplasm</location>
    </subcellularLocation>
    <subcellularLocation>
        <location evidence="1">Endomembrane system</location>
        <topology evidence="1">Peripheral membrane protein</topology>
    </subcellularLocation>
</comment>
<evidence type="ECO:0000256" key="1">
    <source>
        <dbReference type="ARBA" id="ARBA00004184"/>
    </source>
</evidence>
<feature type="domain" description="PX" evidence="9">
    <location>
        <begin position="41"/>
        <end position="159"/>
    </location>
</feature>
<evidence type="ECO:0000259" key="9">
    <source>
        <dbReference type="PROSITE" id="PS50195"/>
    </source>
</evidence>
<keyword evidence="4" id="KW-0813">Transport</keyword>
<dbReference type="Gene3D" id="3.30.1520.10">
    <property type="entry name" value="Phox-like domain"/>
    <property type="match status" value="1"/>
</dbReference>
<comment type="similarity">
    <text evidence="3">Belongs to the sorting nexin family.</text>
</comment>
<feature type="region of interest" description="Disordered" evidence="8">
    <location>
        <begin position="393"/>
        <end position="427"/>
    </location>
</feature>
<dbReference type="InterPro" id="IPR027267">
    <property type="entry name" value="AH/BAR_dom_sf"/>
</dbReference>
<feature type="compositionally biased region" description="Basic and acidic residues" evidence="8">
    <location>
        <begin position="528"/>
        <end position="546"/>
    </location>
</feature>
<feature type="region of interest" description="Disordered" evidence="8">
    <location>
        <begin position="528"/>
        <end position="549"/>
    </location>
</feature>
<dbReference type="InterPro" id="IPR001683">
    <property type="entry name" value="PX_dom"/>
</dbReference>
<keyword evidence="5" id="KW-0963">Cytoplasm</keyword>
<evidence type="ECO:0000256" key="7">
    <source>
        <dbReference type="ARBA" id="ARBA00023136"/>
    </source>
</evidence>
<organism evidence="10 11">
    <name type="scientific">Arctia plantaginis</name>
    <name type="common">Wood tiger moth</name>
    <name type="synonym">Phalaena plantaginis</name>
    <dbReference type="NCBI Taxonomy" id="874455"/>
    <lineage>
        <taxon>Eukaryota</taxon>
        <taxon>Metazoa</taxon>
        <taxon>Ecdysozoa</taxon>
        <taxon>Arthropoda</taxon>
        <taxon>Hexapoda</taxon>
        <taxon>Insecta</taxon>
        <taxon>Pterygota</taxon>
        <taxon>Neoptera</taxon>
        <taxon>Endopterygota</taxon>
        <taxon>Lepidoptera</taxon>
        <taxon>Glossata</taxon>
        <taxon>Ditrysia</taxon>
        <taxon>Noctuoidea</taxon>
        <taxon>Erebidae</taxon>
        <taxon>Arctiinae</taxon>
        <taxon>Arctia</taxon>
    </lineage>
</organism>
<keyword evidence="7" id="KW-0472">Membrane</keyword>
<dbReference type="AlphaFoldDB" id="A0A8S1AZ47"/>
<dbReference type="PANTHER" id="PTHR45949">
    <property type="entry name" value="SORTING NEXIN-4"/>
    <property type="match status" value="1"/>
</dbReference>
<evidence type="ECO:0000313" key="10">
    <source>
        <dbReference type="EMBL" id="CAB3250896.1"/>
    </source>
</evidence>
<evidence type="ECO:0000313" key="11">
    <source>
        <dbReference type="Proteomes" id="UP000494256"/>
    </source>
</evidence>